<sequence>MAQLKNYKPLLAKDFGTLGLNASFEAYSPLLQQVEGGYQNNTNDPGNKNSLGQYVGTNHGISARWYESILGYPPSKADMLAITKSYAKELFLEYFWLKNGGDKIINQAVANTIIDHEVNAGNGVLLAQRCLNNHFGYNLSEDDVMGPMTLSAINRVDPVRFVNLFNGYRKKHYETVSNSATFLSGWLKRLKKFGVENPGLSVGSIVIVATIGFLIYQGITNQNI</sequence>
<dbReference type="InterPro" id="IPR008565">
    <property type="entry name" value="TtsA-like_GH18_dom"/>
</dbReference>
<evidence type="ECO:0000259" key="3">
    <source>
        <dbReference type="Pfam" id="PF09374"/>
    </source>
</evidence>
<proteinExistence type="predicted"/>
<keyword evidence="1" id="KW-1133">Transmembrane helix</keyword>
<dbReference type="OrthoDB" id="672438at2"/>
<feature type="domain" description="Peptidoglycan binding" evidence="3">
    <location>
        <begin position="122"/>
        <end position="190"/>
    </location>
</feature>
<dbReference type="Proteomes" id="UP000199438">
    <property type="component" value="Unassembled WGS sequence"/>
</dbReference>
<evidence type="ECO:0000256" key="1">
    <source>
        <dbReference type="SAM" id="Phobius"/>
    </source>
</evidence>
<evidence type="ECO:0000313" key="4">
    <source>
        <dbReference type="EMBL" id="SFB72437.1"/>
    </source>
</evidence>
<dbReference type="STRING" id="1334022.SAMN04487907_101266"/>
<dbReference type="AlphaFoldDB" id="A0A1I1DC77"/>
<accession>A0A1I1DC77</accession>
<keyword evidence="5" id="KW-1185">Reference proteome</keyword>
<organism evidence="4 5">
    <name type="scientific">Zunongwangia mangrovi</name>
    <dbReference type="NCBI Taxonomy" id="1334022"/>
    <lineage>
        <taxon>Bacteria</taxon>
        <taxon>Pseudomonadati</taxon>
        <taxon>Bacteroidota</taxon>
        <taxon>Flavobacteriia</taxon>
        <taxon>Flavobacteriales</taxon>
        <taxon>Flavobacteriaceae</taxon>
        <taxon>Zunongwangia</taxon>
    </lineage>
</organism>
<dbReference type="InterPro" id="IPR023346">
    <property type="entry name" value="Lysozyme-like_dom_sf"/>
</dbReference>
<reference evidence="5" key="1">
    <citation type="submission" date="2016-10" db="EMBL/GenBank/DDBJ databases">
        <authorList>
            <person name="Varghese N."/>
            <person name="Submissions S."/>
        </authorList>
    </citation>
    <scope>NUCLEOTIDE SEQUENCE [LARGE SCALE GENOMIC DNA]</scope>
    <source>
        <strain evidence="5">DSM 24499</strain>
    </source>
</reference>
<dbReference type="Gene3D" id="1.20.141.10">
    <property type="entry name" value="Chitosanase, subunit A, domain 1"/>
    <property type="match status" value="1"/>
</dbReference>
<dbReference type="Pfam" id="PF05838">
    <property type="entry name" value="Glyco_hydro_108"/>
    <property type="match status" value="1"/>
</dbReference>
<dbReference type="SUPFAM" id="SSF53955">
    <property type="entry name" value="Lysozyme-like"/>
    <property type="match status" value="1"/>
</dbReference>
<feature type="domain" description="TtsA-like Glycoside hydrolase family 108" evidence="2">
    <location>
        <begin position="32"/>
        <end position="121"/>
    </location>
</feature>
<dbReference type="RefSeq" id="WP_092539599.1">
    <property type="nucleotide sequence ID" value="NZ_FOKV01000001.1"/>
</dbReference>
<evidence type="ECO:0000313" key="5">
    <source>
        <dbReference type="Proteomes" id="UP000199438"/>
    </source>
</evidence>
<evidence type="ECO:0000259" key="2">
    <source>
        <dbReference type="Pfam" id="PF05838"/>
    </source>
</evidence>
<dbReference type="Pfam" id="PF09374">
    <property type="entry name" value="PG_binding_3"/>
    <property type="match status" value="1"/>
</dbReference>
<keyword evidence="1" id="KW-0472">Membrane</keyword>
<gene>
    <name evidence="4" type="ORF">SAMN04487907_101266</name>
</gene>
<dbReference type="EMBL" id="FOKV01000001">
    <property type="protein sequence ID" value="SFB72437.1"/>
    <property type="molecule type" value="Genomic_DNA"/>
</dbReference>
<protein>
    <submittedName>
        <fullName evidence="4">Predicted Peptidoglycan domain-containing protein</fullName>
    </submittedName>
</protein>
<dbReference type="InterPro" id="IPR018537">
    <property type="entry name" value="Peptidoglycan-bd_3"/>
</dbReference>
<feature type="transmembrane region" description="Helical" evidence="1">
    <location>
        <begin position="198"/>
        <end position="219"/>
    </location>
</feature>
<keyword evidence="1" id="KW-0812">Transmembrane</keyword>
<name>A0A1I1DC77_9FLAO</name>